<proteinExistence type="inferred from homology"/>
<dbReference type="RefSeq" id="WP_005895033.1">
    <property type="nucleotide sequence ID" value="NZ_AQGQ01000021.1"/>
</dbReference>
<dbReference type="CDD" id="cd02440">
    <property type="entry name" value="AdoMet_MTases"/>
    <property type="match status" value="1"/>
</dbReference>
<dbReference type="GO" id="GO:0005737">
    <property type="term" value="C:cytoplasm"/>
    <property type="evidence" value="ECO:0007669"/>
    <property type="project" value="UniProtKB-SubCell"/>
</dbReference>
<dbReference type="InterPro" id="IPR007848">
    <property type="entry name" value="Small_mtfrase_dom"/>
</dbReference>
<evidence type="ECO:0000256" key="1">
    <source>
        <dbReference type="ARBA" id="ARBA00022490"/>
    </source>
</evidence>
<comment type="catalytic activity">
    <reaction evidence="6">
        <text>guanosine(1207) in 16S rRNA + S-adenosyl-L-methionine = N(2)-methylguanosine(1207) in 16S rRNA + S-adenosyl-L-homocysteine + H(+)</text>
        <dbReference type="Rhea" id="RHEA:42736"/>
        <dbReference type="Rhea" id="RHEA-COMP:10213"/>
        <dbReference type="Rhea" id="RHEA-COMP:10214"/>
        <dbReference type="ChEBI" id="CHEBI:15378"/>
        <dbReference type="ChEBI" id="CHEBI:57856"/>
        <dbReference type="ChEBI" id="CHEBI:59789"/>
        <dbReference type="ChEBI" id="CHEBI:74269"/>
        <dbReference type="ChEBI" id="CHEBI:74481"/>
        <dbReference type="EC" id="2.1.1.172"/>
    </reaction>
</comment>
<dbReference type="EMBL" id="AQGQ01000021">
    <property type="protein sequence ID" value="EOD56080.1"/>
    <property type="molecule type" value="Genomic_DNA"/>
</dbReference>
<dbReference type="PANTHER" id="PTHR47816:SF4">
    <property type="entry name" value="RIBOSOMAL RNA SMALL SUBUNIT METHYLTRANSFERASE C"/>
    <property type="match status" value="1"/>
</dbReference>
<comment type="function">
    <text evidence="6">Specifically methylates the guanine in position 1207 of 16S rRNA in the 30S particle.</text>
</comment>
<dbReference type="InterPro" id="IPR023543">
    <property type="entry name" value="rRNA_ssu_MeTfrase_C"/>
</dbReference>
<keyword evidence="1 6" id="KW-0963">Cytoplasm</keyword>
<keyword evidence="10" id="KW-1185">Reference proteome</keyword>
<evidence type="ECO:0000256" key="6">
    <source>
        <dbReference type="HAMAP-Rule" id="MF_01862"/>
    </source>
</evidence>
<accession>R1GX09</accession>
<dbReference type="NCBIfam" id="NF007023">
    <property type="entry name" value="PRK09489.1"/>
    <property type="match status" value="1"/>
</dbReference>
<evidence type="ECO:0000259" key="8">
    <source>
        <dbReference type="Pfam" id="PF08468"/>
    </source>
</evidence>
<feature type="domain" description="Methyltransferase small" evidence="7">
    <location>
        <begin position="174"/>
        <end position="339"/>
    </location>
</feature>
<gene>
    <name evidence="6" type="primary">rsmC</name>
    <name evidence="9" type="ORF">G113_05558</name>
</gene>
<organism evidence="9 10">
    <name type="scientific">Aeromonas molluscorum 848</name>
    <dbReference type="NCBI Taxonomy" id="1268236"/>
    <lineage>
        <taxon>Bacteria</taxon>
        <taxon>Pseudomonadati</taxon>
        <taxon>Pseudomonadota</taxon>
        <taxon>Gammaproteobacteria</taxon>
        <taxon>Aeromonadales</taxon>
        <taxon>Aeromonadaceae</taxon>
        <taxon>Aeromonas</taxon>
    </lineage>
</organism>
<dbReference type="SUPFAM" id="SSF53335">
    <property type="entry name" value="S-adenosyl-L-methionine-dependent methyltransferases"/>
    <property type="match status" value="1"/>
</dbReference>
<reference evidence="9 10" key="1">
    <citation type="journal article" date="2013" name="Genome Announc.">
        <title>Draft Genome Sequence of Aeromonas molluscorum Strain 848TT, Isolated from Bivalve Molluscs.</title>
        <authorList>
            <person name="Spataro N."/>
            <person name="Farfan M."/>
            <person name="Albarral V."/>
            <person name="Sanglas A."/>
            <person name="Loren J.G."/>
            <person name="Fuste M.C."/>
            <person name="Bosch E."/>
        </authorList>
    </citation>
    <scope>NUCLEOTIDE SEQUENCE [LARGE SCALE GENOMIC DNA]</scope>
    <source>
        <strain evidence="9 10">848</strain>
    </source>
</reference>
<keyword evidence="5 6" id="KW-0949">S-adenosyl-L-methionine</keyword>
<comment type="caution">
    <text evidence="9">The sequence shown here is derived from an EMBL/GenBank/DDBJ whole genome shotgun (WGS) entry which is preliminary data.</text>
</comment>
<sequence length="342" mass="37212">MSHPLSAVSQMLERNQALFEGKSLLVCGALEDDYPRELAGIARELMVFTTDYSYFLTQQEALGERIHFGHELGGETRFDALLLLLPKAKAEARFLLAMVTPLLHAGADIFLAGDNNGGINGADKLIAPYAGKPVKRDSARRCSLYHGELCEPVAPFSLEEWFSQYQCQIGDTQLTIQALPGVFSASELDLGSKMLLANLPAMSGSLLDFGCGAGVIGSVLAKRNPNLDITMVDINALALESSRRTLAANGLTAQVLASDVYSALPGRFDRIVSNPPFHAGLKTHYAATETFLAEAPRHLAHHGTLTIVANLFLRYQPILEASFTRTEIRAADTKFRVYRSSL</sequence>
<evidence type="ECO:0000256" key="5">
    <source>
        <dbReference type="ARBA" id="ARBA00022691"/>
    </source>
</evidence>
<dbReference type="Pfam" id="PF08468">
    <property type="entry name" value="MTS_N"/>
    <property type="match status" value="1"/>
</dbReference>
<evidence type="ECO:0000313" key="9">
    <source>
        <dbReference type="EMBL" id="EOD56080.1"/>
    </source>
</evidence>
<dbReference type="HAMAP" id="MF_01862">
    <property type="entry name" value="16SrRNA_methyltr_C"/>
    <property type="match status" value="1"/>
</dbReference>
<dbReference type="Pfam" id="PF05175">
    <property type="entry name" value="MTS"/>
    <property type="match status" value="1"/>
</dbReference>
<evidence type="ECO:0000256" key="2">
    <source>
        <dbReference type="ARBA" id="ARBA00022552"/>
    </source>
</evidence>
<evidence type="ECO:0000256" key="4">
    <source>
        <dbReference type="ARBA" id="ARBA00022679"/>
    </source>
</evidence>
<keyword evidence="3 6" id="KW-0489">Methyltransferase</keyword>
<dbReference type="Gene3D" id="3.40.50.150">
    <property type="entry name" value="Vaccinia Virus protein VP39"/>
    <property type="match status" value="2"/>
</dbReference>
<evidence type="ECO:0000313" key="10">
    <source>
        <dbReference type="Proteomes" id="UP000013526"/>
    </source>
</evidence>
<dbReference type="InterPro" id="IPR002052">
    <property type="entry name" value="DNA_methylase_N6_adenine_CS"/>
</dbReference>
<evidence type="ECO:0000256" key="3">
    <source>
        <dbReference type="ARBA" id="ARBA00022603"/>
    </source>
</evidence>
<dbReference type="GO" id="GO:0052914">
    <property type="term" value="F:16S rRNA (guanine(1207)-N(2))-methyltransferase activity"/>
    <property type="evidence" value="ECO:0007669"/>
    <property type="project" value="UniProtKB-EC"/>
</dbReference>
<dbReference type="EC" id="2.1.1.172" evidence="6"/>
<evidence type="ECO:0000259" key="7">
    <source>
        <dbReference type="Pfam" id="PF05175"/>
    </source>
</evidence>
<dbReference type="GO" id="GO:0003676">
    <property type="term" value="F:nucleic acid binding"/>
    <property type="evidence" value="ECO:0007669"/>
    <property type="project" value="InterPro"/>
</dbReference>
<comment type="similarity">
    <text evidence="6">Belongs to the methyltransferase superfamily. RsmC family.</text>
</comment>
<name>R1GX09_9GAMM</name>
<comment type="subcellular location">
    <subcellularLocation>
        <location evidence="6">Cytoplasm</location>
    </subcellularLocation>
</comment>
<dbReference type="PATRIC" id="fig|1268236.3.peg.1109"/>
<dbReference type="PANTHER" id="PTHR47816">
    <property type="entry name" value="RIBOSOMAL RNA SMALL SUBUNIT METHYLTRANSFERASE C"/>
    <property type="match status" value="1"/>
</dbReference>
<dbReference type="OrthoDB" id="9816072at2"/>
<protein>
    <recommendedName>
        <fullName evidence="6">Ribosomal RNA small subunit methyltransferase C</fullName>
        <ecNumber evidence="6">2.1.1.172</ecNumber>
    </recommendedName>
    <alternativeName>
        <fullName evidence="6">16S rRNA m2G1207 methyltransferase</fullName>
    </alternativeName>
    <alternativeName>
        <fullName evidence="6">rRNA (guanine-N(2)-)-methyltransferase RsmC</fullName>
    </alternativeName>
</protein>
<dbReference type="Proteomes" id="UP000013526">
    <property type="component" value="Unassembled WGS sequence"/>
</dbReference>
<keyword evidence="2 6" id="KW-0698">rRNA processing</keyword>
<dbReference type="PROSITE" id="PS00092">
    <property type="entry name" value="N6_MTASE"/>
    <property type="match status" value="1"/>
</dbReference>
<dbReference type="InterPro" id="IPR029063">
    <property type="entry name" value="SAM-dependent_MTases_sf"/>
</dbReference>
<feature type="domain" description="Methyltransferase small N-terminal" evidence="8">
    <location>
        <begin position="9"/>
        <end position="165"/>
    </location>
</feature>
<keyword evidence="4 6" id="KW-0808">Transferase</keyword>
<comment type="subunit">
    <text evidence="6">Monomer.</text>
</comment>
<dbReference type="InterPro" id="IPR013675">
    <property type="entry name" value="Mtase_sm_N"/>
</dbReference>
<dbReference type="InterPro" id="IPR046977">
    <property type="entry name" value="RsmC/RlmG"/>
</dbReference>
<dbReference type="AlphaFoldDB" id="R1GX09"/>